<keyword evidence="4" id="KW-1185">Reference proteome</keyword>
<dbReference type="GO" id="GO:0005829">
    <property type="term" value="C:cytosol"/>
    <property type="evidence" value="ECO:0007669"/>
    <property type="project" value="TreeGrafter"/>
</dbReference>
<dbReference type="KEGG" id="ota:OT_ostta12g01450"/>
<accession>A0A454Y1F4</accession>
<sequence length="75" mass="8053">MSSVEEIERLLTDALAPTELDVVDVSASCGSAFDVSIVSAKFTGVGRLQRHRMVHEALGDVMSRVHAMKIDAKAP</sequence>
<reference evidence="3" key="3">
    <citation type="submission" date="2017-04" db="EMBL/GenBank/DDBJ databases">
        <title>Population genomics of picophytoplankton unveils novel chromosome hypervariability.</title>
        <authorList>
            <consortium name="DOE Joint Genome Institute"/>
            <person name="Blanc-Mathieu R."/>
            <person name="Krasovec M."/>
            <person name="Hebrard M."/>
            <person name="Yau S."/>
            <person name="Desgranges E."/>
            <person name="Martin J."/>
            <person name="Schackwitz W."/>
            <person name="Kuo A."/>
            <person name="Salin G."/>
            <person name="Donnadieu C."/>
            <person name="Desdevises Y."/>
            <person name="Sanchez-Ferandin S."/>
            <person name="Moreau H."/>
            <person name="Rivals E."/>
            <person name="Grigoriev I.V."/>
            <person name="Grimsley N."/>
            <person name="Eyre-Walker A."/>
            <person name="Piganeau G."/>
        </authorList>
    </citation>
    <scope>NUCLEOTIDE SEQUENCE [LARGE SCALE GENOMIC DNA]</scope>
    <source>
        <strain evidence="3">RCC 1115</strain>
    </source>
</reference>
<dbReference type="STRING" id="70448.Q00Y11"/>
<dbReference type="OrthoDB" id="4983at2759"/>
<gene>
    <name evidence="3" type="ORF">BE221DRAFT_81277</name>
    <name evidence="2" type="ORF">OT_ostta12g01450</name>
</gene>
<dbReference type="InterPro" id="IPR002634">
    <property type="entry name" value="BolA"/>
</dbReference>
<dbReference type="EMBL" id="KZ155835">
    <property type="protein sequence ID" value="OUS43024.1"/>
    <property type="molecule type" value="Genomic_DNA"/>
</dbReference>
<dbReference type="Proteomes" id="UP000009170">
    <property type="component" value="Unassembled WGS sequence"/>
</dbReference>
<organism evidence="2 4">
    <name type="scientific">Ostreococcus tauri</name>
    <name type="common">Marine green alga</name>
    <dbReference type="NCBI Taxonomy" id="70448"/>
    <lineage>
        <taxon>Eukaryota</taxon>
        <taxon>Viridiplantae</taxon>
        <taxon>Chlorophyta</taxon>
        <taxon>Mamiellophyceae</taxon>
        <taxon>Mamiellales</taxon>
        <taxon>Bathycoccaceae</taxon>
        <taxon>Ostreococcus</taxon>
    </lineage>
</organism>
<dbReference type="Pfam" id="PF01722">
    <property type="entry name" value="BolA"/>
    <property type="match status" value="1"/>
</dbReference>
<accession>A0A1Y5I475</accession>
<proteinExistence type="inferred from homology"/>
<dbReference type="PANTHER" id="PTHR12735">
    <property type="entry name" value="BOLA-LIKE PROTEIN-RELATED"/>
    <property type="match status" value="1"/>
</dbReference>
<dbReference type="SUPFAM" id="SSF82657">
    <property type="entry name" value="BolA-like"/>
    <property type="match status" value="1"/>
</dbReference>
<protein>
    <submittedName>
        <fullName evidence="2">BolA protein</fullName>
    </submittedName>
</protein>
<dbReference type="GO" id="GO:0051604">
    <property type="term" value="P:protein maturation"/>
    <property type="evidence" value="ECO:0007669"/>
    <property type="project" value="InterPro"/>
</dbReference>
<dbReference type="PANTHER" id="PTHR12735:SF27">
    <property type="entry name" value="BOLA-LIKE PROTEIN 2"/>
    <property type="match status" value="1"/>
</dbReference>
<dbReference type="InParanoid" id="Q00Y11"/>
<reference evidence="2" key="2">
    <citation type="journal article" date="2014" name="BMC Genomics">
        <title>An improved genome of the model marine alga Ostreococcus tauri unfolds by assessing Illumina de novo assemblies.</title>
        <authorList>
            <person name="Blanc-Mathieu R."/>
            <person name="Verhelst B."/>
            <person name="Derelle E."/>
            <person name="Rombauts S."/>
            <person name="Bouget F.Y."/>
            <person name="Carre I."/>
            <person name="Chateau A."/>
            <person name="Eyre-Walker A."/>
            <person name="Grimsley N."/>
            <person name="Moreau H."/>
            <person name="Piegu B."/>
            <person name="Rivals E."/>
            <person name="Schackwitz W."/>
            <person name="Van de Peer Y."/>
            <person name="Piganeau G."/>
        </authorList>
    </citation>
    <scope>NUCLEOTIDE SEQUENCE</scope>
    <source>
        <strain evidence="2">RCC4221</strain>
    </source>
</reference>
<evidence type="ECO:0000256" key="1">
    <source>
        <dbReference type="RuleBase" id="RU003860"/>
    </source>
</evidence>
<evidence type="ECO:0000313" key="3">
    <source>
        <dbReference type="EMBL" id="OUS43024.1"/>
    </source>
</evidence>
<dbReference type="Gene3D" id="3.10.20.90">
    <property type="entry name" value="Phosphatidylinositol 3-kinase Catalytic Subunit, Chain A, domain 1"/>
    <property type="match status" value="1"/>
</dbReference>
<dbReference type="InterPro" id="IPR036065">
    <property type="entry name" value="BolA-like_sf"/>
</dbReference>
<reference evidence="2 4" key="1">
    <citation type="journal article" date="2006" name="Proc. Natl. Acad. Sci. U.S.A.">
        <title>Genome analysis of the smallest free-living eukaryote Ostreococcus tauri unveils many unique features.</title>
        <authorList>
            <person name="Derelle E."/>
            <person name="Ferraz C."/>
            <person name="Rombauts S."/>
            <person name="Rouze P."/>
            <person name="Worden A.Z."/>
            <person name="Robbens S."/>
            <person name="Partensky F."/>
            <person name="Degroeve S."/>
            <person name="Echeynie S."/>
            <person name="Cooke R."/>
            <person name="Saeys Y."/>
            <person name="Wuyts J."/>
            <person name="Jabbari K."/>
            <person name="Bowler C."/>
            <person name="Panaud O."/>
            <person name="Piegu B."/>
            <person name="Ball S.G."/>
            <person name="Ral J.-P."/>
            <person name="Bouget F.-Y."/>
            <person name="Piganeau G."/>
            <person name="De Baets B."/>
            <person name="Picard A."/>
            <person name="Delseny M."/>
            <person name="Demaille J."/>
            <person name="Van de Peer Y."/>
            <person name="Moreau H."/>
        </authorList>
    </citation>
    <scope>NUCLEOTIDE SEQUENCE [LARGE SCALE GENOMIC DNA]</scope>
    <source>
        <strain evidence="2 4">OTTH0595</strain>
    </source>
</reference>
<dbReference type="GO" id="GO:0006879">
    <property type="term" value="P:intracellular iron ion homeostasis"/>
    <property type="evidence" value="ECO:0007669"/>
    <property type="project" value="InterPro"/>
</dbReference>
<dbReference type="PIRSF" id="PIRSF003113">
    <property type="entry name" value="BolA"/>
    <property type="match status" value="1"/>
</dbReference>
<dbReference type="OMA" id="NEMASIH"/>
<dbReference type="GeneID" id="9836154"/>
<accession>Q00Y11</accession>
<dbReference type="EMBL" id="CAID01000012">
    <property type="protein sequence ID" value="CAL57240.1"/>
    <property type="molecule type" value="Genomic_DNA"/>
</dbReference>
<evidence type="ECO:0000313" key="2">
    <source>
        <dbReference type="EMBL" id="CAL57240.1"/>
    </source>
</evidence>
<dbReference type="Proteomes" id="UP000195557">
    <property type="component" value="Unassembled WGS sequence"/>
</dbReference>
<name>Q00Y11_OSTTA</name>
<dbReference type="InterPro" id="IPR045115">
    <property type="entry name" value="BOL2"/>
</dbReference>
<dbReference type="FunCoup" id="Q00Y11">
    <property type="interactions" value="1226"/>
</dbReference>
<dbReference type="RefSeq" id="XP_003082294.1">
    <property type="nucleotide sequence ID" value="XM_003082246.1"/>
</dbReference>
<evidence type="ECO:0000313" key="4">
    <source>
        <dbReference type="Proteomes" id="UP000009170"/>
    </source>
</evidence>
<comment type="similarity">
    <text evidence="1">Belongs to the BolA/IbaG family.</text>
</comment>
<dbReference type="GO" id="GO:0051537">
    <property type="term" value="F:2 iron, 2 sulfur cluster binding"/>
    <property type="evidence" value="ECO:0007669"/>
    <property type="project" value="InterPro"/>
</dbReference>
<dbReference type="GO" id="GO:0005634">
    <property type="term" value="C:nucleus"/>
    <property type="evidence" value="ECO:0007669"/>
    <property type="project" value="TreeGrafter"/>
</dbReference>
<dbReference type="AlphaFoldDB" id="Q00Y11"/>